<dbReference type="NCBIfam" id="TIGR01085">
    <property type="entry name" value="murE"/>
    <property type="match status" value="1"/>
</dbReference>
<comment type="function">
    <text evidence="7">Catalyzes the addition of meso-diaminopimelic acid to the nucleotide precursor UDP-N-acetylmuramoyl-L-alanyl-D-glutamate (UMAG) in the biosynthesis of bacterial cell-wall peptidoglycan.</text>
</comment>
<feature type="binding site" evidence="7">
    <location>
        <begin position="84"/>
        <end position="90"/>
    </location>
    <ligand>
        <name>ATP</name>
        <dbReference type="ChEBI" id="CHEBI:30616"/>
    </ligand>
</feature>
<comment type="cofactor">
    <cofactor evidence="7">
        <name>Mg(2+)</name>
        <dbReference type="ChEBI" id="CHEBI:18420"/>
    </cofactor>
</comment>
<comment type="PTM">
    <text evidence="7">Carboxylation is probably crucial for Mg(2+) binding and, consequently, for the gamma-phosphate positioning of ATP.</text>
</comment>
<keyword evidence="2 7" id="KW-0132">Cell division</keyword>
<comment type="subcellular location">
    <subcellularLocation>
        <location evidence="7 8">Cytoplasm</location>
    </subcellularLocation>
</comment>
<comment type="catalytic activity">
    <reaction evidence="7">
        <text>UDP-N-acetyl-alpha-D-muramoyl-L-alanyl-D-glutamate + meso-2,6-diaminopimelate + ATP = UDP-N-acetyl-alpha-D-muramoyl-L-alanyl-gamma-D-glutamyl-meso-2,6-diaminopimelate + ADP + phosphate + H(+)</text>
        <dbReference type="Rhea" id="RHEA:23676"/>
        <dbReference type="ChEBI" id="CHEBI:15378"/>
        <dbReference type="ChEBI" id="CHEBI:30616"/>
        <dbReference type="ChEBI" id="CHEBI:43474"/>
        <dbReference type="ChEBI" id="CHEBI:57791"/>
        <dbReference type="ChEBI" id="CHEBI:83900"/>
        <dbReference type="ChEBI" id="CHEBI:83905"/>
        <dbReference type="ChEBI" id="CHEBI:456216"/>
        <dbReference type="EC" id="6.3.2.13"/>
    </reaction>
</comment>
<evidence type="ECO:0000256" key="4">
    <source>
        <dbReference type="ARBA" id="ARBA00022984"/>
    </source>
</evidence>
<dbReference type="InterPro" id="IPR036615">
    <property type="entry name" value="Mur_ligase_C_dom_sf"/>
</dbReference>
<feature type="binding site" evidence="7">
    <location>
        <position position="5"/>
    </location>
    <ligand>
        <name>UDP-N-acetyl-alpha-D-muramoyl-L-alanyl-D-glutamate</name>
        <dbReference type="ChEBI" id="CHEBI:83900"/>
    </ligand>
</feature>
<keyword evidence="6 7" id="KW-0961">Cell wall biogenesis/degradation</keyword>
<keyword evidence="3 7" id="KW-0133">Cell shape</keyword>
<dbReference type="NCBIfam" id="NF001126">
    <property type="entry name" value="PRK00139.1-4"/>
    <property type="match status" value="1"/>
</dbReference>
<dbReference type="GO" id="GO:0071555">
    <property type="term" value="P:cell wall organization"/>
    <property type="evidence" value="ECO:0007669"/>
    <property type="project" value="UniProtKB-KW"/>
</dbReference>
<evidence type="ECO:0000256" key="8">
    <source>
        <dbReference type="RuleBase" id="RU004135"/>
    </source>
</evidence>
<feature type="binding site" evidence="7">
    <location>
        <position position="461"/>
    </location>
    <ligand>
        <name>meso-2,6-diaminopimelate</name>
        <dbReference type="ChEBI" id="CHEBI:57791"/>
    </ligand>
</feature>
<dbReference type="Gene3D" id="3.90.190.20">
    <property type="entry name" value="Mur ligase, C-terminal domain"/>
    <property type="match status" value="1"/>
</dbReference>
<dbReference type="GO" id="GO:0008360">
    <property type="term" value="P:regulation of cell shape"/>
    <property type="evidence" value="ECO:0007669"/>
    <property type="project" value="UniProtKB-KW"/>
</dbReference>
<evidence type="ECO:0000256" key="1">
    <source>
        <dbReference type="ARBA" id="ARBA00005898"/>
    </source>
</evidence>
<evidence type="ECO:0000256" key="3">
    <source>
        <dbReference type="ARBA" id="ARBA00022960"/>
    </source>
</evidence>
<keyword evidence="7" id="KW-0067">ATP-binding</keyword>
<evidence type="ECO:0000256" key="5">
    <source>
        <dbReference type="ARBA" id="ARBA00023306"/>
    </source>
</evidence>
<feature type="domain" description="Mur ligase central" evidence="11">
    <location>
        <begin position="83"/>
        <end position="313"/>
    </location>
</feature>
<feature type="short sequence motif" description="Meso-diaminopimelate recognition motif" evidence="7">
    <location>
        <begin position="409"/>
        <end position="412"/>
    </location>
</feature>
<evidence type="ECO:0000259" key="9">
    <source>
        <dbReference type="Pfam" id="PF01225"/>
    </source>
</evidence>
<evidence type="ECO:0000313" key="12">
    <source>
        <dbReference type="EMBL" id="MBU2692970.1"/>
    </source>
</evidence>
<comment type="similarity">
    <text evidence="1 7">Belongs to the MurCDEF family. MurE subfamily.</text>
</comment>
<proteinExistence type="inferred from homology"/>
<dbReference type="PANTHER" id="PTHR23135:SF4">
    <property type="entry name" value="UDP-N-ACETYLMURAMOYL-L-ALANYL-D-GLUTAMATE--2,6-DIAMINOPIMELATE LIGASE MURE HOMOLOG, CHLOROPLASTIC"/>
    <property type="match status" value="1"/>
</dbReference>
<feature type="modified residue" description="N6-carboxylysine" evidence="7">
    <location>
        <position position="199"/>
    </location>
</feature>
<organism evidence="12 13">
    <name type="scientific">Eiseniibacteriota bacterium</name>
    <dbReference type="NCBI Taxonomy" id="2212470"/>
    <lineage>
        <taxon>Bacteria</taxon>
        <taxon>Candidatus Eiseniibacteriota</taxon>
    </lineage>
</organism>
<dbReference type="Pfam" id="PF01225">
    <property type="entry name" value="Mur_ligase"/>
    <property type="match status" value="1"/>
</dbReference>
<evidence type="ECO:0000256" key="2">
    <source>
        <dbReference type="ARBA" id="ARBA00022618"/>
    </source>
</evidence>
<reference evidence="12" key="1">
    <citation type="submission" date="2021-05" db="EMBL/GenBank/DDBJ databases">
        <title>Energy efficiency and biological interactions define the core microbiome of deep oligotrophic groundwater.</title>
        <authorList>
            <person name="Mehrshad M."/>
            <person name="Lopez-Fernandez M."/>
            <person name="Bell E."/>
            <person name="Bernier-Latmani R."/>
            <person name="Bertilsson S."/>
            <person name="Dopson M."/>
        </authorList>
    </citation>
    <scope>NUCLEOTIDE SEQUENCE</scope>
    <source>
        <strain evidence="12">Modern_marine.mb.64</strain>
    </source>
</reference>
<dbReference type="Gene3D" id="3.40.1390.10">
    <property type="entry name" value="MurE/MurF, N-terminal domain"/>
    <property type="match status" value="1"/>
</dbReference>
<keyword evidence="7" id="KW-0460">Magnesium</keyword>
<dbReference type="Pfam" id="PF08245">
    <property type="entry name" value="Mur_ligase_M"/>
    <property type="match status" value="1"/>
</dbReference>
<feature type="domain" description="Mur ligase C-terminal" evidence="10">
    <location>
        <begin position="336"/>
        <end position="463"/>
    </location>
</feature>
<feature type="binding site" evidence="7">
    <location>
        <begin position="132"/>
        <end position="133"/>
    </location>
    <ligand>
        <name>UDP-N-acetyl-alpha-D-muramoyl-L-alanyl-D-glutamate</name>
        <dbReference type="ChEBI" id="CHEBI:83900"/>
    </ligand>
</feature>
<evidence type="ECO:0000256" key="7">
    <source>
        <dbReference type="HAMAP-Rule" id="MF_00208"/>
    </source>
</evidence>
<dbReference type="SUPFAM" id="SSF63418">
    <property type="entry name" value="MurE/MurF N-terminal domain"/>
    <property type="match status" value="1"/>
</dbReference>
<dbReference type="GO" id="GO:0009252">
    <property type="term" value="P:peptidoglycan biosynthetic process"/>
    <property type="evidence" value="ECO:0007669"/>
    <property type="project" value="UniProtKB-UniRule"/>
</dbReference>
<feature type="binding site" evidence="7">
    <location>
        <position position="159"/>
    </location>
    <ligand>
        <name>UDP-N-acetyl-alpha-D-muramoyl-L-alanyl-D-glutamate</name>
        <dbReference type="ChEBI" id="CHEBI:83900"/>
    </ligand>
</feature>
<dbReference type="InterPro" id="IPR004101">
    <property type="entry name" value="Mur_ligase_C"/>
</dbReference>
<protein>
    <recommendedName>
        <fullName evidence="7">UDP-N-acetylmuramoyl-L-alanyl-D-glutamate--2,6-diaminopimelate ligase</fullName>
        <ecNumber evidence="7">6.3.2.13</ecNumber>
    </recommendedName>
    <alternativeName>
        <fullName evidence="7">Meso-A2pm-adding enzyme</fullName>
    </alternativeName>
    <alternativeName>
        <fullName evidence="7">Meso-diaminopimelate-adding enzyme</fullName>
    </alternativeName>
    <alternativeName>
        <fullName evidence="7">UDP-MurNAc-L-Ala-D-Glu:meso-diaminopimelate ligase</fullName>
    </alternativeName>
    <alternativeName>
        <fullName evidence="7">UDP-MurNAc-tripeptide synthetase</fullName>
    </alternativeName>
    <alternativeName>
        <fullName evidence="7">UDP-N-acetylmuramyl-tripeptide synthetase</fullName>
    </alternativeName>
</protein>
<comment type="caution">
    <text evidence="7">Lacks conserved residue(s) required for the propagation of feature annotation.</text>
</comment>
<evidence type="ECO:0000259" key="11">
    <source>
        <dbReference type="Pfam" id="PF08245"/>
    </source>
</evidence>
<keyword evidence="7 12" id="KW-0436">Ligase</keyword>
<dbReference type="GO" id="GO:0005737">
    <property type="term" value="C:cytoplasm"/>
    <property type="evidence" value="ECO:0007669"/>
    <property type="project" value="UniProtKB-SubCell"/>
</dbReference>
<dbReference type="PANTHER" id="PTHR23135">
    <property type="entry name" value="MUR LIGASE FAMILY MEMBER"/>
    <property type="match status" value="1"/>
</dbReference>
<feature type="binding site" evidence="7">
    <location>
        <begin position="409"/>
        <end position="412"/>
    </location>
    <ligand>
        <name>meso-2,6-diaminopimelate</name>
        <dbReference type="ChEBI" id="CHEBI:57791"/>
    </ligand>
</feature>
<feature type="domain" description="Mur ligase N-terminal catalytic" evidence="9">
    <location>
        <begin position="3"/>
        <end position="69"/>
    </location>
</feature>
<accession>A0A948RY37</accession>
<comment type="caution">
    <text evidence="12">The sequence shown here is derived from an EMBL/GenBank/DDBJ whole genome shotgun (WGS) entry which is preliminary data.</text>
</comment>
<feature type="binding site" evidence="7">
    <location>
        <position position="465"/>
    </location>
    <ligand>
        <name>meso-2,6-diaminopimelate</name>
        <dbReference type="ChEBI" id="CHEBI:57791"/>
    </ligand>
</feature>
<comment type="pathway">
    <text evidence="7 8">Cell wall biogenesis; peptidoglycan biosynthesis.</text>
</comment>
<dbReference type="InterPro" id="IPR005761">
    <property type="entry name" value="UDP-N-AcMur-Glu-dNH2Pim_ligase"/>
</dbReference>
<sequence length="504" mass="54513">MHHDSRAIQPGSIFVGIKGKEYDGRSFVRSAIEAGAALIVSDTDPQNKEIPWIQTPAPRKALAYLSDAFYGHPSGRMDLIAATGTNGKTSVCWLLREALVILGFPAASLGTLGASLAPRGKEKREIAWPSHTTPEAPAFQKTLYELLESGITHVACEVSSHALAMDRILGTQFRIVLFTLFGRDHLDFHQTVENYRASKWKLFTPEGRGCIDEVPPAAVINVDDPEGRRLAEALLGGDPSDAQGGQSWPVAAGSPLVTHGLTDEGHPWLRGEILEAGSHGLLLRVMWPGGSLRLRSPLLGRFQATHLLAVLSALLVLGVSGKDAADALAKSAPVPGRMECITRGPRGVILVDYAHTPEALETVLRESRAMADSKVYVVFGCGGERDSGKRPLMGLAAGQMADEVIITTDNPRREDPERIVAQILEGLRVTSAHHEVIMDRREALRSVIPRLEPGDLLLVAGRGAETIQDFGREKIPFDDRQVVREILLEISNDPAGRGLNQEGS</sequence>
<dbReference type="AlphaFoldDB" id="A0A948RY37"/>
<dbReference type="GO" id="GO:0008765">
    <property type="term" value="F:UDP-N-acetylmuramoylalanyl-D-glutamate-2,6-diaminopimelate ligase activity"/>
    <property type="evidence" value="ECO:0007669"/>
    <property type="project" value="UniProtKB-UniRule"/>
</dbReference>
<dbReference type="HAMAP" id="MF_00208">
    <property type="entry name" value="MurE"/>
    <property type="match status" value="1"/>
</dbReference>
<feature type="binding site" evidence="7">
    <location>
        <position position="167"/>
    </location>
    <ligand>
        <name>UDP-N-acetyl-alpha-D-muramoyl-L-alanyl-D-glutamate</name>
        <dbReference type="ChEBI" id="CHEBI:83900"/>
    </ligand>
</feature>
<dbReference type="InterPro" id="IPR000713">
    <property type="entry name" value="Mur_ligase_N"/>
</dbReference>
<keyword evidence="7" id="KW-0963">Cytoplasm</keyword>
<name>A0A948RY37_UNCEI</name>
<dbReference type="GO" id="GO:0051301">
    <property type="term" value="P:cell division"/>
    <property type="evidence" value="ECO:0007669"/>
    <property type="project" value="UniProtKB-KW"/>
</dbReference>
<dbReference type="SUPFAM" id="SSF53623">
    <property type="entry name" value="MurD-like peptide ligases, catalytic domain"/>
    <property type="match status" value="1"/>
</dbReference>
<dbReference type="EC" id="6.3.2.13" evidence="7"/>
<keyword evidence="7" id="KW-0547">Nucleotide-binding</keyword>
<dbReference type="EMBL" id="JAHJDP010000107">
    <property type="protein sequence ID" value="MBU2692970.1"/>
    <property type="molecule type" value="Genomic_DNA"/>
</dbReference>
<evidence type="ECO:0000313" key="13">
    <source>
        <dbReference type="Proteomes" id="UP000777784"/>
    </source>
</evidence>
<dbReference type="GO" id="GO:0000287">
    <property type="term" value="F:magnesium ion binding"/>
    <property type="evidence" value="ECO:0007669"/>
    <property type="project" value="UniProtKB-UniRule"/>
</dbReference>
<dbReference type="Gene3D" id="3.40.1190.10">
    <property type="entry name" value="Mur-like, catalytic domain"/>
    <property type="match status" value="1"/>
</dbReference>
<keyword evidence="5 7" id="KW-0131">Cell cycle</keyword>
<dbReference type="GO" id="GO:0005524">
    <property type="term" value="F:ATP binding"/>
    <property type="evidence" value="ECO:0007669"/>
    <property type="project" value="UniProtKB-UniRule"/>
</dbReference>
<evidence type="ECO:0000259" key="10">
    <source>
        <dbReference type="Pfam" id="PF02875"/>
    </source>
</evidence>
<dbReference type="Proteomes" id="UP000777784">
    <property type="component" value="Unassembled WGS sequence"/>
</dbReference>
<keyword evidence="4 7" id="KW-0573">Peptidoglycan synthesis</keyword>
<dbReference type="Pfam" id="PF02875">
    <property type="entry name" value="Mur_ligase_C"/>
    <property type="match status" value="1"/>
</dbReference>
<dbReference type="InterPro" id="IPR013221">
    <property type="entry name" value="Mur_ligase_cen"/>
</dbReference>
<feature type="binding site" evidence="7">
    <location>
        <position position="385"/>
    </location>
    <ligand>
        <name>meso-2,6-diaminopimelate</name>
        <dbReference type="ChEBI" id="CHEBI:57791"/>
    </ligand>
</feature>
<dbReference type="SUPFAM" id="SSF53244">
    <property type="entry name" value="MurD-like peptide ligases, peptide-binding domain"/>
    <property type="match status" value="1"/>
</dbReference>
<gene>
    <name evidence="7" type="primary">murE</name>
    <name evidence="12" type="ORF">KJ970_18790</name>
</gene>
<dbReference type="InterPro" id="IPR035911">
    <property type="entry name" value="MurE/MurF_N"/>
</dbReference>
<evidence type="ECO:0000256" key="6">
    <source>
        <dbReference type="ARBA" id="ARBA00023316"/>
    </source>
</evidence>
<dbReference type="InterPro" id="IPR036565">
    <property type="entry name" value="Mur-like_cat_sf"/>
</dbReference>